<gene>
    <name evidence="9" type="ORF">RDWZM_009182</name>
</gene>
<keyword evidence="5" id="KW-0393">Immunoglobulin domain</keyword>
<feature type="domain" description="Ig-like" evidence="8">
    <location>
        <begin position="261"/>
        <end position="356"/>
    </location>
</feature>
<dbReference type="GO" id="GO:0005886">
    <property type="term" value="C:plasma membrane"/>
    <property type="evidence" value="ECO:0007669"/>
    <property type="project" value="TreeGrafter"/>
</dbReference>
<feature type="compositionally biased region" description="Polar residues" evidence="6">
    <location>
        <begin position="852"/>
        <end position="882"/>
    </location>
</feature>
<keyword evidence="7" id="KW-0812">Transmembrane</keyword>
<feature type="region of interest" description="Disordered" evidence="6">
    <location>
        <begin position="816"/>
        <end position="914"/>
    </location>
</feature>
<feature type="region of interest" description="Disordered" evidence="6">
    <location>
        <begin position="963"/>
        <end position="1001"/>
    </location>
</feature>
<feature type="non-terminal residue" evidence="9">
    <location>
        <position position="1"/>
    </location>
</feature>
<protein>
    <recommendedName>
        <fullName evidence="8">Ig-like domain-containing protein</fullName>
    </recommendedName>
</protein>
<dbReference type="InterPro" id="IPR051275">
    <property type="entry name" value="Cell_adhesion_signaling"/>
</dbReference>
<evidence type="ECO:0000313" key="9">
    <source>
        <dbReference type="EMBL" id="KAJ6218025.1"/>
    </source>
</evidence>
<dbReference type="InterPro" id="IPR003598">
    <property type="entry name" value="Ig_sub2"/>
</dbReference>
<feature type="compositionally biased region" description="Low complexity" evidence="6">
    <location>
        <begin position="966"/>
        <end position="994"/>
    </location>
</feature>
<feature type="compositionally biased region" description="Low complexity" evidence="6">
    <location>
        <begin position="827"/>
        <end position="851"/>
    </location>
</feature>
<evidence type="ECO:0000256" key="1">
    <source>
        <dbReference type="ARBA" id="ARBA00004479"/>
    </source>
</evidence>
<dbReference type="Gene3D" id="2.60.40.10">
    <property type="entry name" value="Immunoglobulins"/>
    <property type="match status" value="5"/>
</dbReference>
<feature type="compositionally biased region" description="Low complexity" evidence="6">
    <location>
        <begin position="883"/>
        <end position="901"/>
    </location>
</feature>
<feature type="domain" description="Ig-like" evidence="8">
    <location>
        <begin position="359"/>
        <end position="433"/>
    </location>
</feature>
<dbReference type="InterPro" id="IPR036179">
    <property type="entry name" value="Ig-like_dom_sf"/>
</dbReference>
<keyword evidence="7" id="KW-1133">Transmembrane helix</keyword>
<evidence type="ECO:0000256" key="3">
    <source>
        <dbReference type="ARBA" id="ARBA00023157"/>
    </source>
</evidence>
<keyword evidence="4" id="KW-0325">Glycoprotein</keyword>
<organism evidence="9 10">
    <name type="scientific">Blomia tropicalis</name>
    <name type="common">Mite</name>
    <dbReference type="NCBI Taxonomy" id="40697"/>
    <lineage>
        <taxon>Eukaryota</taxon>
        <taxon>Metazoa</taxon>
        <taxon>Ecdysozoa</taxon>
        <taxon>Arthropoda</taxon>
        <taxon>Chelicerata</taxon>
        <taxon>Arachnida</taxon>
        <taxon>Acari</taxon>
        <taxon>Acariformes</taxon>
        <taxon>Sarcoptiformes</taxon>
        <taxon>Astigmata</taxon>
        <taxon>Glycyphagoidea</taxon>
        <taxon>Echimyopodidae</taxon>
        <taxon>Blomia</taxon>
    </lineage>
</organism>
<feature type="domain" description="Ig-like" evidence="8">
    <location>
        <begin position="3"/>
        <end position="102"/>
    </location>
</feature>
<comment type="subcellular location">
    <subcellularLocation>
        <location evidence="1">Membrane</location>
        <topology evidence="1">Single-pass type I membrane protein</topology>
    </subcellularLocation>
</comment>
<dbReference type="InterPro" id="IPR003599">
    <property type="entry name" value="Ig_sub"/>
</dbReference>
<dbReference type="InterPro" id="IPR013162">
    <property type="entry name" value="CD80_C2-set"/>
</dbReference>
<feature type="compositionally biased region" description="Low complexity" evidence="6">
    <location>
        <begin position="147"/>
        <end position="162"/>
    </location>
</feature>
<dbReference type="OMA" id="HNRYKTN"/>
<dbReference type="PANTHER" id="PTHR11640:SF31">
    <property type="entry name" value="IRREGULAR CHIASM C-ROUGHEST PROTEIN-RELATED"/>
    <property type="match status" value="1"/>
</dbReference>
<evidence type="ECO:0000256" key="5">
    <source>
        <dbReference type="ARBA" id="ARBA00023319"/>
    </source>
</evidence>
<keyword evidence="3" id="KW-1015">Disulfide bond</keyword>
<dbReference type="Pfam" id="PF07679">
    <property type="entry name" value="I-set"/>
    <property type="match status" value="1"/>
</dbReference>
<dbReference type="GO" id="GO:0098609">
    <property type="term" value="P:cell-cell adhesion"/>
    <property type="evidence" value="ECO:0007669"/>
    <property type="project" value="TreeGrafter"/>
</dbReference>
<accession>A0A9Q0M2N0</accession>
<proteinExistence type="predicted"/>
<feature type="domain" description="Ig-like" evidence="8">
    <location>
        <begin position="456"/>
        <end position="599"/>
    </location>
</feature>
<dbReference type="SMART" id="SM00409">
    <property type="entry name" value="IG"/>
    <property type="match status" value="5"/>
</dbReference>
<dbReference type="PROSITE" id="PS50835">
    <property type="entry name" value="IG_LIKE"/>
    <property type="match status" value="5"/>
</dbReference>
<feature type="transmembrane region" description="Helical" evidence="7">
    <location>
        <begin position="608"/>
        <end position="634"/>
    </location>
</feature>
<reference evidence="9" key="1">
    <citation type="submission" date="2022-12" db="EMBL/GenBank/DDBJ databases">
        <title>Genome assemblies of Blomia tropicalis.</title>
        <authorList>
            <person name="Cui Y."/>
        </authorList>
    </citation>
    <scope>NUCLEOTIDE SEQUENCE</scope>
    <source>
        <tissue evidence="9">Adult mites</tissue>
    </source>
</reference>
<evidence type="ECO:0000256" key="7">
    <source>
        <dbReference type="SAM" id="Phobius"/>
    </source>
</evidence>
<comment type="caution">
    <text evidence="9">The sequence shown here is derived from an EMBL/GenBank/DDBJ whole genome shotgun (WGS) entry which is preliminary data.</text>
</comment>
<dbReference type="EMBL" id="JAPWDV010000003">
    <property type="protein sequence ID" value="KAJ6218025.1"/>
    <property type="molecule type" value="Genomic_DNA"/>
</dbReference>
<evidence type="ECO:0000313" key="10">
    <source>
        <dbReference type="Proteomes" id="UP001142055"/>
    </source>
</evidence>
<keyword evidence="10" id="KW-1185">Reference proteome</keyword>
<sequence length="1001" mass="108019">QLPQRFEMEPIDKTAVVGDTIILPCRVENKVGTLQWTRDGFGLGTERTLDGFQRYRMVGSDDEGDYSLEISPVALEDDAIFQCQVGALEGIGGIRSRSAAFTVQVPPESPVIVVTHAHSHAQVYKTNENGSGHKNGNLNHNNGEMLISTGGESGTSSGSSSSNDHQLRTTAGMTIELTCEAHGGRPPAELAWMDSAGVPITNGVQYSTTKLNDGKRWNAALKWTVVASRALDGQRVTCRSENAALKSPRYAHIQLEVRYAPEVELKVASSSDSGIVREGDDLTLECNAMGNPSRMTFKWSRDGVPLGAESDVGASGDGTPRLVFRRVGREFHGTVIACEVTNSVGTSRAKLEVKVAFKPRFVKPPESVIGIAKGETVRLECDVDSYPKAVINWSRFQPKMSMVPNAPDRYVDHWTEIGDGSTIEVSVAGRYRCIGKSATFDDEVKGETLVFIKGAPLIRSPSIQYGLENEPVRLQCMVEAIPPPTKITWYKLKPHQQILGVDNNEGYEILEEEDPEDFSMPSSSSLSSSASYLTSSGVGTSSSSTETANSNDESQWPLSSLALLRSIIYIRRAKESDFGQYNCSVWNQYGFQSQIITLQKQANILSPLVLTLSGILGVGVLFILIASLIVFACIRSQRLRQGHSLAPKKLDSTDGQRTGVGCATACHGSVIGDGTVDEMEKKINTLNSLEKNLLMKNTIMKMTNSNQVLATVANGSETPLPTYVTNGALPVYSEYEYNYAYPSNDLIIANGGVINNNPLPTYGYDNIAAYNYDYAMHDGLPQNDKKQTPVQITAYHPDTNNVHLYSTVMKPHLNGIDPMTSKAIHRSSSSSTDSPNYSSIHQNTTTTTTSTMANVMNNKMGNPSNTQSNGSVMQHQQQHLTVNNSGSNGNSQQQSAYNGNNFSGSLRPKADPFVNPYMRTSTMTSGVGNGGNGGLPMNHYSNVDGDRLLSAGVYNAHQHNRYKTNSLGGASSSSGVVSTGGSSPGHSPVGSMSGQPAGTHV</sequence>
<dbReference type="Proteomes" id="UP001142055">
    <property type="component" value="Chromosome 3"/>
</dbReference>
<dbReference type="InterPro" id="IPR013783">
    <property type="entry name" value="Ig-like_fold"/>
</dbReference>
<feature type="domain" description="Ig-like" evidence="8">
    <location>
        <begin position="172"/>
        <end position="254"/>
    </location>
</feature>
<keyword evidence="2 7" id="KW-0472">Membrane</keyword>
<dbReference type="SMART" id="SM00408">
    <property type="entry name" value="IGc2"/>
    <property type="match status" value="4"/>
</dbReference>
<dbReference type="AlphaFoldDB" id="A0A9Q0M2N0"/>
<dbReference type="GO" id="GO:0005911">
    <property type="term" value="C:cell-cell junction"/>
    <property type="evidence" value="ECO:0007669"/>
    <property type="project" value="TreeGrafter"/>
</dbReference>
<feature type="region of interest" description="Disordered" evidence="6">
    <location>
        <begin position="147"/>
        <end position="166"/>
    </location>
</feature>
<evidence type="ECO:0000256" key="2">
    <source>
        <dbReference type="ARBA" id="ARBA00023136"/>
    </source>
</evidence>
<dbReference type="PANTHER" id="PTHR11640">
    <property type="entry name" value="NEPHRIN"/>
    <property type="match status" value="1"/>
</dbReference>
<dbReference type="SUPFAM" id="SSF48726">
    <property type="entry name" value="Immunoglobulin"/>
    <property type="match status" value="5"/>
</dbReference>
<evidence type="ECO:0000256" key="6">
    <source>
        <dbReference type="SAM" id="MobiDB-lite"/>
    </source>
</evidence>
<dbReference type="GO" id="GO:0050839">
    <property type="term" value="F:cell adhesion molecule binding"/>
    <property type="evidence" value="ECO:0007669"/>
    <property type="project" value="TreeGrafter"/>
</dbReference>
<dbReference type="InterPro" id="IPR013098">
    <property type="entry name" value="Ig_I-set"/>
</dbReference>
<dbReference type="InterPro" id="IPR007110">
    <property type="entry name" value="Ig-like_dom"/>
</dbReference>
<dbReference type="Pfam" id="PF08205">
    <property type="entry name" value="C2-set_2"/>
    <property type="match status" value="1"/>
</dbReference>
<evidence type="ECO:0000259" key="8">
    <source>
        <dbReference type="PROSITE" id="PS50835"/>
    </source>
</evidence>
<evidence type="ECO:0000256" key="4">
    <source>
        <dbReference type="ARBA" id="ARBA00023180"/>
    </source>
</evidence>
<name>A0A9Q0M2N0_BLOTA</name>